<gene>
    <name evidence="3" type="ORF">BN946_scf185043.g261</name>
</gene>
<dbReference type="AlphaFoldDB" id="A0A060SPR3"/>
<proteinExistence type="predicted"/>
<dbReference type="InterPro" id="IPR018247">
    <property type="entry name" value="EF_Hand_1_Ca_BS"/>
</dbReference>
<name>A0A060SPR3_PYCCI</name>
<protein>
    <recommendedName>
        <fullName evidence="5">EF-hand domain-containing protein</fullName>
    </recommendedName>
</protein>
<keyword evidence="4" id="KW-1185">Reference proteome</keyword>
<feature type="coiled-coil region" evidence="1">
    <location>
        <begin position="208"/>
        <end position="235"/>
    </location>
</feature>
<organism evidence="3 4">
    <name type="scientific">Pycnoporus cinnabarinus</name>
    <name type="common">Cinnabar-red polypore</name>
    <name type="synonym">Trametes cinnabarina</name>
    <dbReference type="NCBI Taxonomy" id="5643"/>
    <lineage>
        <taxon>Eukaryota</taxon>
        <taxon>Fungi</taxon>
        <taxon>Dikarya</taxon>
        <taxon>Basidiomycota</taxon>
        <taxon>Agaricomycotina</taxon>
        <taxon>Agaricomycetes</taxon>
        <taxon>Polyporales</taxon>
        <taxon>Polyporaceae</taxon>
        <taxon>Trametes</taxon>
    </lineage>
</organism>
<feature type="region of interest" description="Disordered" evidence="2">
    <location>
        <begin position="1"/>
        <end position="21"/>
    </location>
</feature>
<dbReference type="Proteomes" id="UP000029665">
    <property type="component" value="Unassembled WGS sequence"/>
</dbReference>
<dbReference type="PROSITE" id="PS00018">
    <property type="entry name" value="EF_HAND_1"/>
    <property type="match status" value="1"/>
</dbReference>
<reference evidence="3" key="1">
    <citation type="submission" date="2014-01" db="EMBL/GenBank/DDBJ databases">
        <title>The genome of the white-rot fungus Pycnoporus cinnabarinus: a basidiomycete model with a versatile arsenal for lignocellulosic biomass breakdown.</title>
        <authorList>
            <person name="Levasseur A."/>
            <person name="Lomascolo A."/>
            <person name="Ruiz-Duenas F.J."/>
            <person name="Uzan E."/>
            <person name="Piumi F."/>
            <person name="Kues U."/>
            <person name="Ram A.F.J."/>
            <person name="Murat C."/>
            <person name="Haon M."/>
            <person name="Benoit I."/>
            <person name="Arfi Y."/>
            <person name="Chevret D."/>
            <person name="Drula E."/>
            <person name="Kwon M.J."/>
            <person name="Gouret P."/>
            <person name="Lesage-Meessen L."/>
            <person name="Lombard V."/>
            <person name="Mariette J."/>
            <person name="Noirot C."/>
            <person name="Park J."/>
            <person name="Patyshakuliyeva A."/>
            <person name="Wieneger R.A.B."/>
            <person name="Wosten H.A.B."/>
            <person name="Martin F."/>
            <person name="Coutinho P.M."/>
            <person name="de Vries R."/>
            <person name="Martinez A.T."/>
            <person name="Klopp C."/>
            <person name="Pontarotti P."/>
            <person name="Henrissat B."/>
            <person name="Record E."/>
        </authorList>
    </citation>
    <scope>NUCLEOTIDE SEQUENCE [LARGE SCALE GENOMIC DNA]</scope>
    <source>
        <strain evidence="3">BRFM137</strain>
    </source>
</reference>
<feature type="region of interest" description="Disordered" evidence="2">
    <location>
        <begin position="725"/>
        <end position="745"/>
    </location>
</feature>
<sequence>MQATQSSPRRPLPEPPLPVSPAHTVQSLQLEATDMPEQVPEKINESLSRLEPQAENEIEEVSKFLDKLPLAHARQEFEDIAKQMVEGVSHVLDYLGAVAQLHPVAGVRLQLPMFWNVTNPHPCYVQIVVGALTKVVNLEKQRHENNAHIVVVHATMVKTVYHVRFLTRIPLKVEEDLEEKLRVIFTHMVGTIREFDKVLFSHIHKEKLEHFNARFQQHREDLDEIRKTLNQIQIATVLNNTEEILRKLRAVRADPDILEAEAFIRENGGTDSVRMDPRLIEQVAGILQEKATSGMKETLRMGFDGVLEKHTYADTTTIRATRDGPGRRHILGIFRPDEHPEPLCAIKLSEGPHRLIEDKEMREIWERESASQFSTRIDNLTFRSFQETSRWKSCVKCRIFIEGLHEYYQAVFHEHGAHRDAWTLVFFSRVMYHSAIGDVIDDDGSGYLSVSEVNNFISEQRCLSHWSTPEWFALYYRNIKHILSQLHGSLHSLGDISEGHRDSWDVVTLIIESLKPLVLVADVEDFSGIVKVPHQLRRLQEEYRSYEERKIIANLAHFGDHLADRTSLDCVVGDTRIELHMMPLLYVLVIRLQGIITDALQAGSINNRSLVAIEELATSCIAIFVAFEDRMRDLIRGWRCEGKDIGMQVDRYADGLFRKLYRETHLFEQPYHTLRNCIFGSNLTMPRHLRPFAFPHRSQKALVVDTLARDLTSLSKRVEVLEHRLSKPEGPRVRRDSSSSTHSTATALSAAGIPAEYGPATKYVVIDPPKKRSSFWRAFLFRLTHLFL</sequence>
<dbReference type="OrthoDB" id="3222020at2759"/>
<evidence type="ECO:0000256" key="2">
    <source>
        <dbReference type="SAM" id="MobiDB-lite"/>
    </source>
</evidence>
<feature type="compositionally biased region" description="Basic and acidic residues" evidence="2">
    <location>
        <begin position="725"/>
        <end position="737"/>
    </location>
</feature>
<dbReference type="EMBL" id="CCBP010000125">
    <property type="protein sequence ID" value="CDO74209.1"/>
    <property type="molecule type" value="Genomic_DNA"/>
</dbReference>
<dbReference type="STRING" id="5643.A0A060SPR3"/>
<evidence type="ECO:0008006" key="5">
    <source>
        <dbReference type="Google" id="ProtNLM"/>
    </source>
</evidence>
<accession>A0A060SPR3</accession>
<evidence type="ECO:0000313" key="3">
    <source>
        <dbReference type="EMBL" id="CDO74209.1"/>
    </source>
</evidence>
<evidence type="ECO:0000256" key="1">
    <source>
        <dbReference type="SAM" id="Coils"/>
    </source>
</evidence>
<evidence type="ECO:0000313" key="4">
    <source>
        <dbReference type="Proteomes" id="UP000029665"/>
    </source>
</evidence>
<comment type="caution">
    <text evidence="3">The sequence shown here is derived from an EMBL/GenBank/DDBJ whole genome shotgun (WGS) entry which is preliminary data.</text>
</comment>
<dbReference type="HOGENOM" id="CLU_356071_0_0_1"/>
<dbReference type="OMA" id="VVHATMV"/>
<keyword evidence="1" id="KW-0175">Coiled coil</keyword>